<reference evidence="10 11" key="1">
    <citation type="journal article" date="2019" name="Nat. Microbiol.">
        <title>Mediterranean grassland soil C-N compound turnover is dependent on rainfall and depth, and is mediated by genomically divergent microorganisms.</title>
        <authorList>
            <person name="Diamond S."/>
            <person name="Andeer P.F."/>
            <person name="Li Z."/>
            <person name="Crits-Christoph A."/>
            <person name="Burstein D."/>
            <person name="Anantharaman K."/>
            <person name="Lane K.R."/>
            <person name="Thomas B.C."/>
            <person name="Pan C."/>
            <person name="Northen T.R."/>
            <person name="Banfield J.F."/>
        </authorList>
    </citation>
    <scope>NUCLEOTIDE SEQUENCE [LARGE SCALE GENOMIC DNA]</scope>
    <source>
        <strain evidence="10">WS_10</strain>
    </source>
</reference>
<sequence>MSLWSTIESKVRRQERLTPEEGVHLLGEAPLLELGALANEVRARKTDPRIVTYVIDTNPNYTNLCTVDCHFCAFYRKPKANAPDAYTHDVEGVMRMMENAHRLGATTVLLQGGLNPDIPWEFYPTIVREARRRYAEITPHFFSAPEIHQMVEVSGLTIHGVLEALYDAGQRTLPGGGAEILASRVRKRISIKKGGPEAWLDVHRAAHRVGMRSTATMMYGHVETDAELIEHLGFVRDLQDETRGFTAFVPWSYKRGNTPMESKVKHVAGASRYFRVLAAARLFLDNFDHIQALWFSEGKKTGQISLHFGADDFGGTLFEENVHLATGHVNKTTVAEVETLIRESGFTPAQRTTLYEIVRVAAGPEALARLSADVPLFVESLRELPAEYPDRLEGEEAPSSLVMPK</sequence>
<dbReference type="GO" id="GO:0016765">
    <property type="term" value="F:transferase activity, transferring alkyl or aryl (other than methyl) groups"/>
    <property type="evidence" value="ECO:0007669"/>
    <property type="project" value="InterPro"/>
</dbReference>
<comment type="catalytic activity">
    <reaction evidence="6">
        <text>dehypoxanthine futalosine + S-adenosyl-L-methionine = cyclic dehypoxanthinylfutalosinate + 5'-deoxyadenosine + L-methionine + H(+)</text>
        <dbReference type="Rhea" id="RHEA:33083"/>
        <dbReference type="ChEBI" id="CHEBI:15378"/>
        <dbReference type="ChEBI" id="CHEBI:17319"/>
        <dbReference type="ChEBI" id="CHEBI:57844"/>
        <dbReference type="ChEBI" id="CHEBI:58864"/>
        <dbReference type="ChEBI" id="CHEBI:59789"/>
        <dbReference type="ChEBI" id="CHEBI:64270"/>
        <dbReference type="EC" id="1.21.98.1"/>
    </reaction>
</comment>
<comment type="function">
    <text evidence="6">Radical SAM enzyme that catalyzes the cyclization of dehypoxanthine futalosine (DHFL) into cyclic dehypoxanthine futalosine (CDHFL), a step in the biosynthesis of menaquinone (MK, vitamin K2).</text>
</comment>
<dbReference type="SFLD" id="SFLDS00029">
    <property type="entry name" value="Radical_SAM"/>
    <property type="match status" value="1"/>
</dbReference>
<feature type="binding site" evidence="6 7">
    <location>
        <position position="72"/>
    </location>
    <ligand>
        <name>[4Fe-4S] cluster</name>
        <dbReference type="ChEBI" id="CHEBI:49883"/>
        <note>4Fe-4S-S-AdoMet</note>
    </ligand>
</feature>
<evidence type="ECO:0000313" key="11">
    <source>
        <dbReference type="Proteomes" id="UP000319836"/>
    </source>
</evidence>
<keyword evidence="6" id="KW-0560">Oxidoreductase</keyword>
<comment type="cofactor">
    <cofactor evidence="6 7">
        <name>[4Fe-4S] cluster</name>
        <dbReference type="ChEBI" id="CHEBI:49883"/>
    </cofactor>
    <text evidence="6 7">Binds 1 [4Fe-4S] cluster. The cluster is coordinated with 3 cysteines and an exchangeable S-adenosyl-L-methionine.</text>
</comment>
<evidence type="ECO:0000256" key="3">
    <source>
        <dbReference type="ARBA" id="ARBA00022723"/>
    </source>
</evidence>
<dbReference type="SMART" id="SM00729">
    <property type="entry name" value="Elp3"/>
    <property type="match status" value="1"/>
</dbReference>
<dbReference type="InterPro" id="IPR058240">
    <property type="entry name" value="rSAM_sf"/>
</dbReference>
<dbReference type="GO" id="GO:0051539">
    <property type="term" value="F:4 iron, 4 sulfur cluster binding"/>
    <property type="evidence" value="ECO:0007669"/>
    <property type="project" value="UniProtKB-KW"/>
</dbReference>
<evidence type="ECO:0000256" key="4">
    <source>
        <dbReference type="ARBA" id="ARBA00023004"/>
    </source>
</evidence>
<dbReference type="NCBIfam" id="TIGR00423">
    <property type="entry name" value="CofH family radical SAM protein"/>
    <property type="match status" value="1"/>
</dbReference>
<dbReference type="InterPro" id="IPR007197">
    <property type="entry name" value="rSAM"/>
</dbReference>
<keyword evidence="1 6" id="KW-0004">4Fe-4S</keyword>
<keyword evidence="6" id="KW-0474">Menaquinone biosynthesis</keyword>
<name>A0A538U0R8_UNCEI</name>
<dbReference type="GO" id="GO:0009234">
    <property type="term" value="P:menaquinone biosynthetic process"/>
    <property type="evidence" value="ECO:0007669"/>
    <property type="project" value="UniProtKB-UniRule"/>
</dbReference>
<dbReference type="AlphaFoldDB" id="A0A538U0R8"/>
<feature type="binding site" evidence="8">
    <location>
        <position position="143"/>
    </location>
    <ligand>
        <name>(3R)-3-methyl-D-ornithine</name>
        <dbReference type="ChEBI" id="CHEBI:64642"/>
    </ligand>
</feature>
<dbReference type="InterPro" id="IPR022431">
    <property type="entry name" value="Cyclic_DHFL_synthase_mqnC"/>
</dbReference>
<dbReference type="EC" id="1.21.98.1" evidence="6"/>
<protein>
    <recommendedName>
        <fullName evidence="6">Cyclic dehypoxanthine futalosine synthase</fullName>
        <shortName evidence="6">Cyclic DHFL synthase</shortName>
        <ecNumber evidence="6">1.21.98.1</ecNumber>
    </recommendedName>
    <alternativeName>
        <fullName evidence="6">Dehypoxanthine futalosine cyclase</fullName>
        <shortName evidence="6">DHFL cyclase</shortName>
    </alternativeName>
    <alternativeName>
        <fullName evidence="6">Menaquinone biosynthetic enzyme MqnC</fullName>
    </alternativeName>
</protein>
<evidence type="ECO:0000313" key="10">
    <source>
        <dbReference type="EMBL" id="TMQ69487.1"/>
    </source>
</evidence>
<comment type="pathway">
    <text evidence="6">Quinol/quinone metabolism; menaquinone biosynthesis.</text>
</comment>
<feature type="binding site" evidence="6 7">
    <location>
        <position position="69"/>
    </location>
    <ligand>
        <name>[4Fe-4S] cluster</name>
        <dbReference type="ChEBI" id="CHEBI:49883"/>
        <note>4Fe-4S-S-AdoMet</note>
    </ligand>
</feature>
<dbReference type="SUPFAM" id="SSF102114">
    <property type="entry name" value="Radical SAM enzymes"/>
    <property type="match status" value="1"/>
</dbReference>
<evidence type="ECO:0000256" key="1">
    <source>
        <dbReference type="ARBA" id="ARBA00022485"/>
    </source>
</evidence>
<dbReference type="InterPro" id="IPR006638">
    <property type="entry name" value="Elp3/MiaA/NifB-like_rSAM"/>
</dbReference>
<dbReference type="PIRSF" id="PIRSF004762">
    <property type="entry name" value="CHP00423"/>
    <property type="match status" value="1"/>
</dbReference>
<dbReference type="PANTHER" id="PTHR43076">
    <property type="entry name" value="FO SYNTHASE (COFH)"/>
    <property type="match status" value="1"/>
</dbReference>
<comment type="similarity">
    <text evidence="6">Belongs to the radical SAM superfamily. MqnC family.</text>
</comment>
<dbReference type="Proteomes" id="UP000319836">
    <property type="component" value="Unassembled WGS sequence"/>
</dbReference>
<keyword evidence="5 6" id="KW-0411">Iron-sulfur</keyword>
<dbReference type="Gene3D" id="3.20.20.70">
    <property type="entry name" value="Aldolase class I"/>
    <property type="match status" value="1"/>
</dbReference>
<dbReference type="NCBIfam" id="TIGR03699">
    <property type="entry name" value="menaquin_MqnC"/>
    <property type="match status" value="1"/>
</dbReference>
<dbReference type="SFLD" id="SFLDF00343">
    <property type="entry name" value="aminofutalosine_synthase_(mqnE"/>
    <property type="match status" value="1"/>
</dbReference>
<dbReference type="GO" id="GO:0005506">
    <property type="term" value="F:iron ion binding"/>
    <property type="evidence" value="ECO:0007669"/>
    <property type="project" value="UniProtKB-UniRule"/>
</dbReference>
<keyword evidence="3 6" id="KW-0479">Metal-binding</keyword>
<dbReference type="SFLD" id="SFLDF00342">
    <property type="entry name" value="cyclic_dehypoxanthine_futalosi"/>
    <property type="match status" value="1"/>
</dbReference>
<dbReference type="InterPro" id="IPR013785">
    <property type="entry name" value="Aldolase_TIM"/>
</dbReference>
<proteinExistence type="inferred from homology"/>
<dbReference type="InterPro" id="IPR045567">
    <property type="entry name" value="CofH/MnqC-like_C"/>
</dbReference>
<evidence type="ECO:0000256" key="7">
    <source>
        <dbReference type="PIRSR" id="PIRSR004762-1"/>
    </source>
</evidence>
<feature type="binding site" evidence="8">
    <location>
        <position position="179"/>
    </location>
    <ligand>
        <name>S-adenosyl-L-methionine</name>
        <dbReference type="ChEBI" id="CHEBI:59789"/>
    </ligand>
</feature>
<accession>A0A538U0R8</accession>
<dbReference type="EMBL" id="VBPA01000292">
    <property type="protein sequence ID" value="TMQ69487.1"/>
    <property type="molecule type" value="Genomic_DNA"/>
</dbReference>
<keyword evidence="4 6" id="KW-0408">Iron</keyword>
<dbReference type="PROSITE" id="PS51918">
    <property type="entry name" value="RADICAL_SAM"/>
    <property type="match status" value="1"/>
</dbReference>
<feature type="binding site" evidence="6 7">
    <location>
        <position position="65"/>
    </location>
    <ligand>
        <name>[4Fe-4S] cluster</name>
        <dbReference type="ChEBI" id="CHEBI:49883"/>
        <note>4Fe-4S-S-AdoMet</note>
    </ligand>
</feature>
<evidence type="ECO:0000256" key="5">
    <source>
        <dbReference type="ARBA" id="ARBA00023014"/>
    </source>
</evidence>
<dbReference type="GO" id="GO:0046992">
    <property type="term" value="F:oxidoreductase activity, acting on X-H and Y-H to form an X-Y bond"/>
    <property type="evidence" value="ECO:0007669"/>
    <property type="project" value="UniProtKB-UniRule"/>
</dbReference>
<dbReference type="Pfam" id="PF19288">
    <property type="entry name" value="CofH_C"/>
    <property type="match status" value="1"/>
</dbReference>
<keyword evidence="2 6" id="KW-0949">S-adenosyl-L-methionine</keyword>
<organism evidence="10 11">
    <name type="scientific">Eiseniibacteriota bacterium</name>
    <dbReference type="NCBI Taxonomy" id="2212470"/>
    <lineage>
        <taxon>Bacteria</taxon>
        <taxon>Candidatus Eiseniibacteriota</taxon>
    </lineage>
</organism>
<evidence type="ECO:0000256" key="8">
    <source>
        <dbReference type="PIRSR" id="PIRSR004762-2"/>
    </source>
</evidence>
<feature type="domain" description="Radical SAM core" evidence="9">
    <location>
        <begin position="46"/>
        <end position="288"/>
    </location>
</feature>
<dbReference type="InterPro" id="IPR034405">
    <property type="entry name" value="F420"/>
</dbReference>
<feature type="binding site" evidence="8">
    <location>
        <position position="71"/>
    </location>
    <ligand>
        <name>S-adenosyl-L-methionine</name>
        <dbReference type="ChEBI" id="CHEBI:59789"/>
    </ligand>
</feature>
<dbReference type="HAMAP" id="MF_00992">
    <property type="entry name" value="MqnC"/>
    <property type="match status" value="1"/>
</dbReference>
<comment type="caution">
    <text evidence="10">The sequence shown here is derived from an EMBL/GenBank/DDBJ whole genome shotgun (WGS) entry which is preliminary data.</text>
</comment>
<dbReference type="SFLD" id="SFLDG01064">
    <property type="entry name" value="F420__menaquinone_cofactor_bio"/>
    <property type="match status" value="1"/>
</dbReference>
<dbReference type="Pfam" id="PF04055">
    <property type="entry name" value="Radical_SAM"/>
    <property type="match status" value="1"/>
</dbReference>
<dbReference type="SFLD" id="SFLDG01389">
    <property type="entry name" value="menaquinone_synthsis_involved"/>
    <property type="match status" value="1"/>
</dbReference>
<evidence type="ECO:0000256" key="6">
    <source>
        <dbReference type="HAMAP-Rule" id="MF_00992"/>
    </source>
</evidence>
<gene>
    <name evidence="6 10" type="primary">mqnC</name>
    <name evidence="10" type="ORF">E6K80_11515</name>
</gene>
<dbReference type="GO" id="GO:0044689">
    <property type="term" value="F:7,8-didemethyl-8-hydroxy-5-deazariboflavin synthase activity"/>
    <property type="evidence" value="ECO:0007669"/>
    <property type="project" value="TreeGrafter"/>
</dbReference>
<evidence type="ECO:0000256" key="2">
    <source>
        <dbReference type="ARBA" id="ARBA00022691"/>
    </source>
</evidence>
<dbReference type="InterPro" id="IPR020050">
    <property type="entry name" value="FO_synthase_su2"/>
</dbReference>
<evidence type="ECO:0000259" key="9">
    <source>
        <dbReference type="PROSITE" id="PS51918"/>
    </source>
</evidence>
<dbReference type="UniPathway" id="UPA00079"/>
<dbReference type="PANTHER" id="PTHR43076:SF1">
    <property type="entry name" value="LIPOYL SYNTHASE 2"/>
    <property type="match status" value="1"/>
</dbReference>